<keyword evidence="2" id="KW-1185">Reference proteome</keyword>
<accession>A0ABY5YJC3</accession>
<evidence type="ECO:0000313" key="1">
    <source>
        <dbReference type="EMBL" id="UWX64786.1"/>
    </source>
</evidence>
<sequence length="70" mass="7406">MRVILFESECGTLRIEPSTEGLVKVTTFAANGTEGEQLWFSGDEISEVAAALQECADTAALLDAEAGERG</sequence>
<dbReference type="RefSeq" id="WP_260561047.1">
    <property type="nucleotide sequence ID" value="NZ_CP104213.1"/>
</dbReference>
<reference evidence="1" key="1">
    <citation type="submission" date="2022-09" db="EMBL/GenBank/DDBJ databases">
        <title>genome sequence of Deinococcus rubellus.</title>
        <authorList>
            <person name="Srinivasan S."/>
        </authorList>
    </citation>
    <scope>NUCLEOTIDE SEQUENCE</scope>
    <source>
        <strain evidence="1">Ant6</strain>
    </source>
</reference>
<gene>
    <name evidence="1" type="ORF">N0D28_03745</name>
</gene>
<evidence type="ECO:0000313" key="2">
    <source>
        <dbReference type="Proteomes" id="UP001060261"/>
    </source>
</evidence>
<name>A0ABY5YJC3_9DEIO</name>
<protein>
    <submittedName>
        <fullName evidence="1">Uncharacterized protein</fullName>
    </submittedName>
</protein>
<proteinExistence type="predicted"/>
<organism evidence="1 2">
    <name type="scientific">Deinococcus rubellus</name>
    <dbReference type="NCBI Taxonomy" id="1889240"/>
    <lineage>
        <taxon>Bacteria</taxon>
        <taxon>Thermotogati</taxon>
        <taxon>Deinococcota</taxon>
        <taxon>Deinococci</taxon>
        <taxon>Deinococcales</taxon>
        <taxon>Deinococcaceae</taxon>
        <taxon>Deinococcus</taxon>
    </lineage>
</organism>
<dbReference type="EMBL" id="CP104213">
    <property type="protein sequence ID" value="UWX64786.1"/>
    <property type="molecule type" value="Genomic_DNA"/>
</dbReference>
<dbReference type="Proteomes" id="UP001060261">
    <property type="component" value="Chromosome"/>
</dbReference>